<evidence type="ECO:0000313" key="8">
    <source>
        <dbReference type="Proteomes" id="UP000095492"/>
    </source>
</evidence>
<dbReference type="STRING" id="39490.ERS852448_01202"/>
<feature type="compositionally biased region" description="Polar residues" evidence="4">
    <location>
        <begin position="1993"/>
        <end position="2002"/>
    </location>
</feature>
<dbReference type="InterPro" id="IPR006710">
    <property type="entry name" value="Glyco_hydro_43"/>
</dbReference>
<dbReference type="RefSeq" id="WP_055289937.1">
    <property type="nucleotide sequence ID" value="NZ_CP173382.1"/>
</dbReference>
<dbReference type="SUPFAM" id="SSF75005">
    <property type="entry name" value="Arabinanase/levansucrase/invertase"/>
    <property type="match status" value="1"/>
</dbReference>
<dbReference type="InterPro" id="IPR006626">
    <property type="entry name" value="PbH1"/>
</dbReference>
<sequence length="2924" mass="317636">MRKMKKFISLIAAAAMVVTSVPISALDVHAEEAQTVAVDSTVRLKPSEASTFNDTNSDRLGEFQGWGTSLCWWANRIGYSEKLTNEAAKLFFSEDGLNMNIGRYNVGGGDDIGDTTSEEVKVNEKASFYDLTEGTYTYAGTSGKVETYSKMAGMTYSASDADFGITKGTAVGEFSKLGWINKLGDTPGSGDNLQYKVNANEAGNYTVKLLLTLEGTNTRDVAIRVNAGTDSQADYVADKDTINSSIIAEGTNNSSHCMLFCVTLSDVALNAGENTINIAGQADWTLDFVKMAVIKSGEEGVLPETDPFKHAAHIIRSDSGVPGYAVDVTKIDESKHDLTWYTENFDRADAECGYAWNYDWDADKNQMNVLKAAAKASGEDFLAEAFSNSPPYFMTVSGCSSGNTNSNTDNLRADSYHAFAAYMADVIEHWNKEGVITFQSTDPMNEPATNYWGANSNKQEGCHFSQGESQSKILVALNEELKNKGINIIISGTDETNSGYNGGQGGQIDSYNKLSDEAKAVLGRIDTHTYTRSSLSDLSALAQSEGKNLWMSEVDGSYTAGTKAGEMSAALGLAGAMMTEVNGLKCSAWILWNAIDMHADSSEYGQSWVNKGSANDFLSMEALEKSWKSTTSNGYWGLAAANHDDETITVSMKYYAYGQLSRYIRPGYTIIGTNKTGTTLAAYDKAGKKVVVVASNTSDSDKTWKFDLSRFETMGSKITAIRTSGTLADGEHWADVTDSDNIAVDTQNMYFTATMKANSITTYTIEGVDGIKKVPEVQPIDVEQIIVNKDQVTSSAAWNNGTTNVGTNVVDNNFSTFFDGVANGYVTLDLKTEMPIAAVSYAPRAGYESRCEEAVIYGSADGKNWTELYTIESTPAANKDTMVYYSEFNTYKEGAEPVSYRYIKYAVDANGSCNLSELKVYKPASDYTVEPVSGLAYPDGTLSLPKTLTLTEKGGEAAKEANVTWNTEGVDFGVTPYTYLNLTGTVEGYSDVQANATVQVVPKYIEYMIDCNNNDSQTFKNLQAAGIKSMVNTVADQKKTDDNTWGYLGSYNAYNSENASDSYAAAWYQASVQYTVTLPAGTHTIMVGSNELWAQWNATRQSAVYYTVDGEEQKLADLNLTGAKGVASGEITLDEEKEVTITVKKVTGNEAIVNWITVCGKSGGKKFSDAEIAANNYVLYLANAGTSDVTSVPADSNMGLYQGSLDQAYAEDSDTGYSWGYVEDAAYTATARGGDTTLKGSYRYQSDKITYEAGKSGIDYRFELPEGNYEVTVGIDNPWHQWGTKTEDILLEGEKVESGLTAKDFEGTYKVTVTDGELNVFVQATSRSKAGDDPIVNYIIVKAIPGSEADALAVLKVTVQKYLEKVAGKDYTTTTKAAFDQAIADAQKLIDENSADTDAIAAAKKAIEKAYSSLVEAHFETYDSITGTNAARIYDNNGAKVQAHGGQIQKIGDTYYWIGEDRTNGYRPMPGVHMYSSKDLYNWKDEGVVLRTMDNYDQFETDNYFKNLYGDLSDDEKKDIYVDLWAEGCVMERPKMLYNEKTGKYVIWFHADGTSPYSDDSGSNYAKAKAGIAIADNINGPYKLVGSYMLASDYGNHGFDSVGGHVRDMNLFQDDDGTAYVMYSSEGNAVMYIAKLNDTYTGLAKDADEMVLGEDFCISSTDSREAPAMFKYQGKYYLITSGCTGWAPNQARYAVADSPLGPWTNMGNPCVGDTANNTFETQSTCVIPVDAENGKFIYMGDRWYNPDNGKDLSDSRYVWLPIEFGANNTIAIKNYKDWTLDELEDKGAISINTALPETVENMTALKAALPKTIDVTIGTKVVKDAKVTWTVDESAGETALGYVTVTGTLKDLNREFTIQVFCCPKSLVYFADCYTNGDNTSSIYEKFAAAATDLKNMVSDQAYGDDNGVTWGYTSTPGASGGSSSQDMGSKGSGDFFDTGWWATSGGKIEYGFELTPGTYTVATGFHEWWSSSRGIKITVSSVDADGKKTELGTGSASLSSGKTEDRSSVDVTVPEGSDHILVTISKASGSDPVLSWIGIISNDVQSGELDWTDFDAVIAKKDQLNEADWTADSWSAFQAVVKEAKDFKANATNETKQRDIREMIAKVNAAEGELISIHEPTGDVTYYVDAVNGDDANDGTTPETAWKTLTKASSIRQLKAGGSILLKAGCVWNGEQLFIDNAIGSADAPIVIGSYGEGAKPVINGNGANWSASTKEDLAAVHIRNSQNIVIENLEITNWDLSAGEIGSYKQSSKLLSGLVVENRDGGELTNVTIRNNKIHDVNGKMAGGADKGAGGLIVLVTGNGSNHTGTVESYYTGLAIEGNEVYNVCHEAIYMESVWASRKLVGGTSSDTGYQNAGNSKWIGSSNVTISNNYVHDVAGDGIVPINTTDAMVEYNLVDNSADSSWNYSANPNHAAIWSWDSNNVTFRYNEASNTSRHSVGSAVGNDSMAFDFDYGVQNCVYEYNYSHDNLGGFLMLCPGPGATVNNIARYNVSVNDGKYDGAPVIRMGTGKYGSLGVQIYNNTIYWENNGGYTMSLTPDSYWEGPNIKEVSVFNNIFYGPAKADSMSTKEGITYSNNLVYSSDGSAEAVYEALANDAHAVYADPQFADVTDYTAGSWADGKTTLGTAEGFRIAKTSPAVDAGMAIPEAPSYTDDTLGGELAANKAEIPSVDYYGNALTDGTPDIGANETVKKADEDAKPADGLGMDKDGNWFYYKDGKVDTAYTGLAANEYGWWYVEAGQINFNVTGLVNDSTYGWWYVENSQINFNYTGLVQNAYGWWYVENGAINFNATGLAQNEYGWWYVENGQVNFNYTGLAANEYGWWYVEGGKINFNYTGLVANEYGWWYVEGGKINFNYTGLAANEYGWWRVEGGKINFNYTGLALNEYGWWYVEGGKINFNYNGYAAYYGVTYRVEGGKVITA</sequence>
<evidence type="ECO:0000313" key="7">
    <source>
        <dbReference type="EMBL" id="CUM94804.1"/>
    </source>
</evidence>
<evidence type="ECO:0000256" key="3">
    <source>
        <dbReference type="ARBA" id="ARBA00023295"/>
    </source>
</evidence>
<name>A0A173SVT6_EUBRA</name>
<dbReference type="Gene3D" id="2.60.120.260">
    <property type="entry name" value="Galactose-binding domain-like"/>
    <property type="match status" value="2"/>
</dbReference>
<feature type="chain" id="PRO_5039496023" evidence="5">
    <location>
        <begin position="26"/>
        <end position="2924"/>
    </location>
</feature>
<evidence type="ECO:0000256" key="4">
    <source>
        <dbReference type="SAM" id="MobiDB-lite"/>
    </source>
</evidence>
<dbReference type="Gene3D" id="1.20.1270.90">
    <property type="entry name" value="AF1782-like"/>
    <property type="match status" value="1"/>
</dbReference>
<gene>
    <name evidence="7" type="ORF">ERS852448_01202</name>
</gene>
<evidence type="ECO:0000256" key="1">
    <source>
        <dbReference type="ARBA" id="ARBA00009865"/>
    </source>
</evidence>
<keyword evidence="2 7" id="KW-0378">Hydrolase</keyword>
<dbReference type="SUPFAM" id="SSF51126">
    <property type="entry name" value="Pectin lyase-like"/>
    <property type="match status" value="1"/>
</dbReference>
<dbReference type="InterPro" id="IPR048713">
    <property type="entry name" value="Choline_bind_rpt"/>
</dbReference>
<feature type="domain" description="F5/8 type C" evidence="6">
    <location>
        <begin position="774"/>
        <end position="905"/>
    </location>
</feature>
<feature type="region of interest" description="Disordered" evidence="4">
    <location>
        <begin position="1991"/>
        <end position="2011"/>
    </location>
</feature>
<comment type="similarity">
    <text evidence="1">Belongs to the glycosyl hydrolase 43 family.</text>
</comment>
<dbReference type="InterPro" id="IPR008979">
    <property type="entry name" value="Galactose-bd-like_sf"/>
</dbReference>
<proteinExistence type="inferred from homology"/>
<dbReference type="InterPro" id="IPR039743">
    <property type="entry name" value="6GAL/EXGAL"/>
</dbReference>
<dbReference type="Pfam" id="PF04616">
    <property type="entry name" value="Glyco_hydro_43"/>
    <property type="match status" value="1"/>
</dbReference>
<dbReference type="GeneID" id="97392518"/>
<dbReference type="PANTHER" id="PTHR42767:SF1">
    <property type="entry name" value="ENDO-BETA-1,6-GALACTANASE-LIKE DOMAIN-CONTAINING PROTEIN"/>
    <property type="match status" value="1"/>
</dbReference>
<evidence type="ECO:0000256" key="5">
    <source>
        <dbReference type="SAM" id="SignalP"/>
    </source>
</evidence>
<dbReference type="Pfam" id="PF07554">
    <property type="entry name" value="FIVAR"/>
    <property type="match status" value="2"/>
</dbReference>
<dbReference type="GO" id="GO:0005975">
    <property type="term" value="P:carbohydrate metabolic process"/>
    <property type="evidence" value="ECO:0007669"/>
    <property type="project" value="InterPro"/>
</dbReference>
<dbReference type="OrthoDB" id="9758662at2"/>
<protein>
    <submittedName>
        <fullName evidence="7">O-Glycosyl hydrolase</fullName>
    </submittedName>
</protein>
<dbReference type="GO" id="GO:0004553">
    <property type="term" value="F:hydrolase activity, hydrolyzing O-glycosyl compounds"/>
    <property type="evidence" value="ECO:0007669"/>
    <property type="project" value="InterPro"/>
</dbReference>
<dbReference type="InterPro" id="IPR023296">
    <property type="entry name" value="Glyco_hydro_beta-prop_sf"/>
</dbReference>
<dbReference type="Gene3D" id="2.160.20.10">
    <property type="entry name" value="Single-stranded right-handed beta-helix, Pectin lyase-like"/>
    <property type="match status" value="1"/>
</dbReference>
<dbReference type="PANTHER" id="PTHR42767">
    <property type="entry name" value="ENDO-BETA-1,6-GALACTANASE"/>
    <property type="match status" value="1"/>
</dbReference>
<dbReference type="InterPro" id="IPR011050">
    <property type="entry name" value="Pectin_lyase_fold/virulence"/>
</dbReference>
<dbReference type="SMART" id="SM00710">
    <property type="entry name" value="PbH1"/>
    <property type="match status" value="9"/>
</dbReference>
<keyword evidence="5" id="KW-0732">Signal</keyword>
<evidence type="ECO:0000259" key="6">
    <source>
        <dbReference type="PROSITE" id="PS50022"/>
    </source>
</evidence>
<dbReference type="Proteomes" id="UP000095492">
    <property type="component" value="Unassembled WGS sequence"/>
</dbReference>
<dbReference type="SUPFAM" id="SSF49785">
    <property type="entry name" value="Galactose-binding domain-like"/>
    <property type="match status" value="2"/>
</dbReference>
<dbReference type="InterPro" id="IPR000421">
    <property type="entry name" value="FA58C"/>
</dbReference>
<evidence type="ECO:0000256" key="2">
    <source>
        <dbReference type="ARBA" id="ARBA00022801"/>
    </source>
</evidence>
<feature type="signal peptide" evidence="5">
    <location>
        <begin position="1"/>
        <end position="25"/>
    </location>
</feature>
<dbReference type="Gene3D" id="3.20.20.80">
    <property type="entry name" value="Glycosidases"/>
    <property type="match status" value="2"/>
</dbReference>
<dbReference type="Pfam" id="PF21540">
    <property type="entry name" value="Choline_bind_4"/>
    <property type="match status" value="10"/>
</dbReference>
<organism evidence="7 8">
    <name type="scientific">Eubacterium ramulus</name>
    <dbReference type="NCBI Taxonomy" id="39490"/>
    <lineage>
        <taxon>Bacteria</taxon>
        <taxon>Bacillati</taxon>
        <taxon>Bacillota</taxon>
        <taxon>Clostridia</taxon>
        <taxon>Eubacteriales</taxon>
        <taxon>Eubacteriaceae</taxon>
        <taxon>Eubacterium</taxon>
    </lineage>
</organism>
<dbReference type="Gene3D" id="2.60.40.1180">
    <property type="entry name" value="Golgi alpha-mannosidase II"/>
    <property type="match status" value="1"/>
</dbReference>
<dbReference type="InterPro" id="IPR017853">
    <property type="entry name" value="GH"/>
</dbReference>
<dbReference type="Gene3D" id="2.115.10.20">
    <property type="entry name" value="Glycosyl hydrolase domain, family 43"/>
    <property type="match status" value="1"/>
</dbReference>
<dbReference type="InterPro" id="IPR013780">
    <property type="entry name" value="Glyco_hydro_b"/>
</dbReference>
<reference evidence="7 8" key="1">
    <citation type="submission" date="2015-09" db="EMBL/GenBank/DDBJ databases">
        <authorList>
            <consortium name="Pathogen Informatics"/>
        </authorList>
    </citation>
    <scope>NUCLEOTIDE SEQUENCE [LARGE SCALE GENOMIC DNA]</scope>
    <source>
        <strain evidence="7 8">2789STDY5608891</strain>
    </source>
</reference>
<dbReference type="InterPro" id="IPR012334">
    <property type="entry name" value="Pectin_lyas_fold"/>
</dbReference>
<dbReference type="EMBL" id="CYYA01000006">
    <property type="protein sequence ID" value="CUM94804.1"/>
    <property type="molecule type" value="Genomic_DNA"/>
</dbReference>
<keyword evidence="3" id="KW-0326">Glycosidase</keyword>
<dbReference type="PROSITE" id="PS50022">
    <property type="entry name" value="FA58C_3"/>
    <property type="match status" value="1"/>
</dbReference>
<dbReference type="SUPFAM" id="SSF51445">
    <property type="entry name" value="(Trans)glycosidases"/>
    <property type="match status" value="1"/>
</dbReference>
<accession>A0A173SVT6</accession>
<dbReference type="CDD" id="cd18825">
    <property type="entry name" value="GH43_CtGH43-like"/>
    <property type="match status" value="1"/>
</dbReference>